<organism evidence="2 3">
    <name type="scientific">Nonomuraea turkmeniaca</name>
    <dbReference type="NCBI Taxonomy" id="103838"/>
    <lineage>
        <taxon>Bacteria</taxon>
        <taxon>Bacillati</taxon>
        <taxon>Actinomycetota</taxon>
        <taxon>Actinomycetes</taxon>
        <taxon>Streptosporangiales</taxon>
        <taxon>Streptosporangiaceae</taxon>
        <taxon>Nonomuraea</taxon>
    </lineage>
</organism>
<proteinExistence type="predicted"/>
<sequence length="260" mass="26573">MPSDPSGRRPDAAGAPLAATGPDAPSAGPGPDAVLLDMDGTLVDTEGLWWQTAAAVAVSLGRRLGPADVPHVHGRTVEDVAAYLVRDEPGGRPRHDDRGGPRAAWDEPLAGQALGPGAGVSVVAGRLADAFADRVAADVTIVPGARELLADLAAAAIPTALVSASPRRVVDLVLPRLDHPFDLVIANEDTARGKPYPDPYLEAARRLGAAPARCVAIEDSPAGIAAARSAGCRVLVARPAEGLPSLDHVRAVSTGLRRSS</sequence>
<dbReference type="OrthoDB" id="9812856at2"/>
<feature type="region of interest" description="Disordered" evidence="1">
    <location>
        <begin position="1"/>
        <end position="33"/>
    </location>
</feature>
<dbReference type="CDD" id="cd07505">
    <property type="entry name" value="HAD_BPGM-like"/>
    <property type="match status" value="1"/>
</dbReference>
<dbReference type="RefSeq" id="WP_138668910.1">
    <property type="nucleotide sequence ID" value="NZ_VCKY01000097.1"/>
</dbReference>
<dbReference type="AlphaFoldDB" id="A0A5S4FC73"/>
<dbReference type="SFLD" id="SFLDS00003">
    <property type="entry name" value="Haloacid_Dehalogenase"/>
    <property type="match status" value="1"/>
</dbReference>
<evidence type="ECO:0000313" key="2">
    <source>
        <dbReference type="EMBL" id="TMR15738.1"/>
    </source>
</evidence>
<dbReference type="InterPro" id="IPR051806">
    <property type="entry name" value="HAD-like_SPP"/>
</dbReference>
<dbReference type="Pfam" id="PF00702">
    <property type="entry name" value="Hydrolase"/>
    <property type="match status" value="1"/>
</dbReference>
<accession>A0A5S4FC73</accession>
<protein>
    <submittedName>
        <fullName evidence="2">HAD family phosphatase</fullName>
    </submittedName>
</protein>
<dbReference type="PANTHER" id="PTHR43481">
    <property type="entry name" value="FRUCTOSE-1-PHOSPHATE PHOSPHATASE"/>
    <property type="match status" value="1"/>
</dbReference>
<evidence type="ECO:0000313" key="3">
    <source>
        <dbReference type="Proteomes" id="UP000309128"/>
    </source>
</evidence>
<dbReference type="SUPFAM" id="SSF56784">
    <property type="entry name" value="HAD-like"/>
    <property type="match status" value="1"/>
</dbReference>
<keyword evidence="3" id="KW-1185">Reference proteome</keyword>
<gene>
    <name evidence="2" type="ORF">ETD86_26675</name>
</gene>
<dbReference type="SFLD" id="SFLDG01129">
    <property type="entry name" value="C1.5:_HAD__Beta-PGM__Phosphata"/>
    <property type="match status" value="1"/>
</dbReference>
<reference evidence="2 3" key="1">
    <citation type="submission" date="2019-05" db="EMBL/GenBank/DDBJ databases">
        <title>Draft genome sequence of Nonomuraea turkmeniaca DSM 43926.</title>
        <authorList>
            <person name="Saricaoglu S."/>
            <person name="Isik K."/>
        </authorList>
    </citation>
    <scope>NUCLEOTIDE SEQUENCE [LARGE SCALE GENOMIC DNA]</scope>
    <source>
        <strain evidence="2 3">DSM 43926</strain>
    </source>
</reference>
<dbReference type="InterPro" id="IPR036412">
    <property type="entry name" value="HAD-like_sf"/>
</dbReference>
<dbReference type="InterPro" id="IPR023198">
    <property type="entry name" value="PGP-like_dom2"/>
</dbReference>
<dbReference type="NCBIfam" id="TIGR01549">
    <property type="entry name" value="HAD-SF-IA-v1"/>
    <property type="match status" value="1"/>
</dbReference>
<evidence type="ECO:0000256" key="1">
    <source>
        <dbReference type="SAM" id="MobiDB-lite"/>
    </source>
</evidence>
<feature type="compositionally biased region" description="Basic and acidic residues" evidence="1">
    <location>
        <begin position="1"/>
        <end position="11"/>
    </location>
</feature>
<dbReference type="GO" id="GO:0050308">
    <property type="term" value="F:sugar-phosphatase activity"/>
    <property type="evidence" value="ECO:0007669"/>
    <property type="project" value="TreeGrafter"/>
</dbReference>
<comment type="caution">
    <text evidence="2">The sequence shown here is derived from an EMBL/GenBank/DDBJ whole genome shotgun (WGS) entry which is preliminary data.</text>
</comment>
<name>A0A5S4FC73_9ACTN</name>
<dbReference type="Gene3D" id="1.10.150.240">
    <property type="entry name" value="Putative phosphatase, domain 2"/>
    <property type="match status" value="1"/>
</dbReference>
<dbReference type="InterPro" id="IPR006439">
    <property type="entry name" value="HAD-SF_hydro_IA"/>
</dbReference>
<dbReference type="InterPro" id="IPR023214">
    <property type="entry name" value="HAD_sf"/>
</dbReference>
<dbReference type="Proteomes" id="UP000309128">
    <property type="component" value="Unassembled WGS sequence"/>
</dbReference>
<dbReference type="EMBL" id="VCKY01000097">
    <property type="protein sequence ID" value="TMR15738.1"/>
    <property type="molecule type" value="Genomic_DNA"/>
</dbReference>
<dbReference type="NCBIfam" id="TIGR01509">
    <property type="entry name" value="HAD-SF-IA-v3"/>
    <property type="match status" value="1"/>
</dbReference>
<feature type="compositionally biased region" description="Low complexity" evidence="1">
    <location>
        <begin position="18"/>
        <end position="33"/>
    </location>
</feature>
<dbReference type="PANTHER" id="PTHR43481:SF4">
    <property type="entry name" value="GLYCEROL-1-PHOSPHATE PHOSPHOHYDROLASE 1-RELATED"/>
    <property type="match status" value="1"/>
</dbReference>
<dbReference type="Gene3D" id="3.40.50.1000">
    <property type="entry name" value="HAD superfamily/HAD-like"/>
    <property type="match status" value="1"/>
</dbReference>